<evidence type="ECO:0000313" key="2">
    <source>
        <dbReference type="Proteomes" id="UP001597425"/>
    </source>
</evidence>
<evidence type="ECO:0000313" key="1">
    <source>
        <dbReference type="EMBL" id="MFD2309609.1"/>
    </source>
</evidence>
<reference evidence="2" key="1">
    <citation type="journal article" date="2019" name="Int. J. Syst. Evol. Microbiol.">
        <title>The Global Catalogue of Microorganisms (GCM) 10K type strain sequencing project: providing services to taxonomists for standard genome sequencing and annotation.</title>
        <authorList>
            <consortium name="The Broad Institute Genomics Platform"/>
            <consortium name="The Broad Institute Genome Sequencing Center for Infectious Disease"/>
            <person name="Wu L."/>
            <person name="Ma J."/>
        </authorList>
    </citation>
    <scope>NUCLEOTIDE SEQUENCE [LARGE SCALE GENOMIC DNA]</scope>
    <source>
        <strain evidence="2">KCTC 12848</strain>
    </source>
</reference>
<organism evidence="1 2">
    <name type="scientific">Microbulbifer halophilus</name>
    <dbReference type="NCBI Taxonomy" id="453963"/>
    <lineage>
        <taxon>Bacteria</taxon>
        <taxon>Pseudomonadati</taxon>
        <taxon>Pseudomonadota</taxon>
        <taxon>Gammaproteobacteria</taxon>
        <taxon>Cellvibrionales</taxon>
        <taxon>Microbulbiferaceae</taxon>
        <taxon>Microbulbifer</taxon>
    </lineage>
</organism>
<evidence type="ECO:0008006" key="3">
    <source>
        <dbReference type="Google" id="ProtNLM"/>
    </source>
</evidence>
<accession>A0ABW5E8B9</accession>
<dbReference type="RefSeq" id="WP_265720259.1">
    <property type="nucleotide sequence ID" value="NZ_JAPIVK010000002.1"/>
</dbReference>
<gene>
    <name evidence="1" type="ORF">ACFSKX_04190</name>
</gene>
<name>A0ABW5E8B9_9GAMM</name>
<sequence>MTSPRQPFAILLFTISLILVASCELGEGEVQTTPLAGYKSYRHDGLSLDYPNTWALAYDSTPSIYTTRGVGFEISEFSSATILIEKDKRLMLSQVMDHFIDELQLETKDTIEDFTRSTAKINGHPAQTIKWKDTFLGKTQYELTVARVTDTPYDVFSVFSLSDEDIKDATPHLAAFTSSIGVE</sequence>
<comment type="caution">
    <text evidence="1">The sequence shown here is derived from an EMBL/GenBank/DDBJ whole genome shotgun (WGS) entry which is preliminary data.</text>
</comment>
<dbReference type="Proteomes" id="UP001597425">
    <property type="component" value="Unassembled WGS sequence"/>
</dbReference>
<dbReference type="PROSITE" id="PS51257">
    <property type="entry name" value="PROKAR_LIPOPROTEIN"/>
    <property type="match status" value="1"/>
</dbReference>
<protein>
    <recommendedName>
        <fullName evidence="3">PsbP C-terminal domain-containing protein</fullName>
    </recommendedName>
</protein>
<keyword evidence="2" id="KW-1185">Reference proteome</keyword>
<proteinExistence type="predicted"/>
<dbReference type="EMBL" id="JBHUJD010000004">
    <property type="protein sequence ID" value="MFD2309609.1"/>
    <property type="molecule type" value="Genomic_DNA"/>
</dbReference>